<evidence type="ECO:0000313" key="2">
    <source>
        <dbReference type="EMBL" id="SDM34784.1"/>
    </source>
</evidence>
<dbReference type="InterPro" id="IPR004096">
    <property type="entry name" value="V4R"/>
</dbReference>
<dbReference type="STRING" id="996166.SAMN05192554_101189"/>
<sequence length="178" mass="19581">MHGILHKSLKGFVGEHVPGTTWDEVLEAAGIEPKLYLPVSRYPDEEFTDAIAVVAEQTGTAEPVVQRNVGTYLAPELLNTFKAHVKSGWGTKEVVANLEEIYRQIETGDDDAAFPTVSTDRIAADTYVVQYQSERRLCHLAKGIIEGIADEFDEEVTISESACMHDGDGHCELTVEFA</sequence>
<keyword evidence="3" id="KW-1185">Reference proteome</keyword>
<evidence type="ECO:0000313" key="3">
    <source>
        <dbReference type="Proteomes" id="UP000199370"/>
    </source>
</evidence>
<proteinExistence type="predicted"/>
<dbReference type="InterPro" id="IPR038158">
    <property type="entry name" value="H-NOX_domain_sf"/>
</dbReference>
<dbReference type="InterPro" id="IPR011644">
    <property type="entry name" value="Heme_NO-bd"/>
</dbReference>
<dbReference type="OrthoDB" id="261084at2157"/>
<dbReference type="SMART" id="SM00989">
    <property type="entry name" value="V4R"/>
    <property type="match status" value="1"/>
</dbReference>
<dbReference type="Proteomes" id="UP000199370">
    <property type="component" value="Unassembled WGS sequence"/>
</dbReference>
<accession>A0A1G9SH26</accession>
<dbReference type="RefSeq" id="WP_089731149.1">
    <property type="nucleotide sequence ID" value="NZ_FNIA01000001.1"/>
</dbReference>
<dbReference type="InterPro" id="IPR024096">
    <property type="entry name" value="NO_sig/Golgi_transp_ligand-bd"/>
</dbReference>
<dbReference type="Gene3D" id="3.90.1520.10">
    <property type="entry name" value="H-NOX domain"/>
    <property type="match status" value="1"/>
</dbReference>
<feature type="domain" description="4-vinyl reductase 4VR" evidence="1">
    <location>
        <begin position="117"/>
        <end position="177"/>
    </location>
</feature>
<dbReference type="AlphaFoldDB" id="A0A1G9SH26"/>
<evidence type="ECO:0000259" key="1">
    <source>
        <dbReference type="SMART" id="SM00989"/>
    </source>
</evidence>
<protein>
    <submittedName>
        <fullName evidence="2">Haem-NO-binding</fullName>
    </submittedName>
</protein>
<gene>
    <name evidence="2" type="ORF">SAMN05192554_101189</name>
</gene>
<organism evidence="2 3">
    <name type="scientific">Haloarchaeobius iranensis</name>
    <dbReference type="NCBI Taxonomy" id="996166"/>
    <lineage>
        <taxon>Archaea</taxon>
        <taxon>Methanobacteriati</taxon>
        <taxon>Methanobacteriota</taxon>
        <taxon>Stenosarchaea group</taxon>
        <taxon>Halobacteria</taxon>
        <taxon>Halobacteriales</taxon>
        <taxon>Halorubellaceae</taxon>
        <taxon>Haloarchaeobius</taxon>
    </lineage>
</organism>
<name>A0A1G9SH26_9EURY</name>
<dbReference type="Pfam" id="PF07700">
    <property type="entry name" value="HNOB"/>
    <property type="match status" value="1"/>
</dbReference>
<dbReference type="SUPFAM" id="SSF111126">
    <property type="entry name" value="Ligand-binding domain in the NO signalling and Golgi transport"/>
    <property type="match status" value="1"/>
</dbReference>
<reference evidence="2 3" key="1">
    <citation type="submission" date="2016-10" db="EMBL/GenBank/DDBJ databases">
        <authorList>
            <person name="de Groot N.N."/>
        </authorList>
    </citation>
    <scope>NUCLEOTIDE SEQUENCE [LARGE SCALE GENOMIC DNA]</scope>
    <source>
        <strain evidence="3">EB21,IBRC-M 10013,KCTC 4048</strain>
    </source>
</reference>
<dbReference type="EMBL" id="FNIA01000001">
    <property type="protein sequence ID" value="SDM34784.1"/>
    <property type="molecule type" value="Genomic_DNA"/>
</dbReference>
<dbReference type="GO" id="GO:0020037">
    <property type="term" value="F:heme binding"/>
    <property type="evidence" value="ECO:0007669"/>
    <property type="project" value="InterPro"/>
</dbReference>